<protein>
    <recommendedName>
        <fullName evidence="3">HicA family toxin-antitoxin system</fullName>
    </recommendedName>
</protein>
<evidence type="ECO:0000313" key="1">
    <source>
        <dbReference type="EMBL" id="MDN7245264.1"/>
    </source>
</evidence>
<dbReference type="RefSeq" id="WP_301855796.1">
    <property type="nucleotide sequence ID" value="NZ_JAUJWU010000001.1"/>
</dbReference>
<reference evidence="1 2" key="1">
    <citation type="submission" date="2023-07" db="EMBL/GenBank/DDBJ databases">
        <title>Novel species in genus Planococcus.</title>
        <authorList>
            <person name="Ning S."/>
        </authorList>
    </citation>
    <scope>NUCLEOTIDE SEQUENCE [LARGE SCALE GENOMIC DNA]</scope>
    <source>
        <strain evidence="1 2">N017</strain>
    </source>
</reference>
<evidence type="ECO:0000313" key="2">
    <source>
        <dbReference type="Proteomes" id="UP001172142"/>
    </source>
</evidence>
<keyword evidence="2" id="KW-1185">Reference proteome</keyword>
<comment type="caution">
    <text evidence="1">The sequence shown here is derived from an EMBL/GenBank/DDBJ whole genome shotgun (WGS) entry which is preliminary data.</text>
</comment>
<accession>A0ABT8NBK2</accession>
<organism evidence="1 2">
    <name type="scientific">Planococcus shenhongbingii</name>
    <dbReference type="NCBI Taxonomy" id="3058398"/>
    <lineage>
        <taxon>Bacteria</taxon>
        <taxon>Bacillati</taxon>
        <taxon>Bacillota</taxon>
        <taxon>Bacilli</taxon>
        <taxon>Bacillales</taxon>
        <taxon>Caryophanaceae</taxon>
        <taxon>Planococcus</taxon>
    </lineage>
</organism>
<sequence>MFEEKRDDPVLKDFEVKSVFEDRIHERYAFTFKIEDHEFKGHFHEDQIHWLHPHPKQIIGEEKIDAIESVIHKLMVQYGISSDTKELEVKPIFEDKAYKRHQFTLKVKGEQYKGFVHESEIQWFHPQPKQKLEDEQVQAIEAEIHEKYADFKKEEDK</sequence>
<dbReference type="EMBL" id="JAUJWU010000001">
    <property type="protein sequence ID" value="MDN7245264.1"/>
    <property type="molecule type" value="Genomic_DNA"/>
</dbReference>
<proteinExistence type="predicted"/>
<evidence type="ECO:0008006" key="3">
    <source>
        <dbReference type="Google" id="ProtNLM"/>
    </source>
</evidence>
<dbReference type="Proteomes" id="UP001172142">
    <property type="component" value="Unassembled WGS sequence"/>
</dbReference>
<gene>
    <name evidence="1" type="ORF">QWY13_07100</name>
</gene>
<name>A0ABT8NBK2_9BACL</name>